<name>A0ABX3WZ17_9BRAD</name>
<feature type="chain" id="PRO_5046168800" description="Sulfur globule protein" evidence="1">
    <location>
        <begin position="25"/>
        <end position="119"/>
    </location>
</feature>
<proteinExistence type="predicted"/>
<keyword evidence="1" id="KW-0732">Signal</keyword>
<dbReference type="EMBL" id="NAFK01000170">
    <property type="protein sequence ID" value="OSJ25040.1"/>
    <property type="molecule type" value="Genomic_DNA"/>
</dbReference>
<evidence type="ECO:0000313" key="2">
    <source>
        <dbReference type="EMBL" id="OSJ25040.1"/>
    </source>
</evidence>
<keyword evidence="3" id="KW-1185">Reference proteome</keyword>
<evidence type="ECO:0000313" key="3">
    <source>
        <dbReference type="Proteomes" id="UP000193884"/>
    </source>
</evidence>
<protein>
    <recommendedName>
        <fullName evidence="4">Sulfur globule protein</fullName>
    </recommendedName>
</protein>
<sequence>MKRLLTMLATTALAASLLTATAEARGGGGHMGGFGGGHMGGFGGGVHVGAIGGTHMGGFGGGRIGLGNHVGAYGSGLHHDYVHRFGGVWPRYGANFDNGLDCYDLYYGRPRNLWPPYCG</sequence>
<evidence type="ECO:0008006" key="4">
    <source>
        <dbReference type="Google" id="ProtNLM"/>
    </source>
</evidence>
<evidence type="ECO:0000256" key="1">
    <source>
        <dbReference type="SAM" id="SignalP"/>
    </source>
</evidence>
<reference evidence="2 3" key="1">
    <citation type="submission" date="2017-03" db="EMBL/GenBank/DDBJ databases">
        <title>Whole genome sequences of fourteen strains of Bradyrhizobium canariense and one strain of Bradyrhizobium japonicum isolated from Lupinus (Papilionoideae: Genisteae) species in Algeria.</title>
        <authorList>
            <person name="Crovadore J."/>
            <person name="Chekireb D."/>
            <person name="Brachmann A."/>
            <person name="Chablais R."/>
            <person name="Cochard B."/>
            <person name="Lefort F."/>
        </authorList>
    </citation>
    <scope>NUCLEOTIDE SEQUENCE [LARGE SCALE GENOMIC DNA]</scope>
    <source>
        <strain evidence="2 3">UBMAN05</strain>
    </source>
</reference>
<organism evidence="2 3">
    <name type="scientific">Bradyrhizobium canariense</name>
    <dbReference type="NCBI Taxonomy" id="255045"/>
    <lineage>
        <taxon>Bacteria</taxon>
        <taxon>Pseudomonadati</taxon>
        <taxon>Pseudomonadota</taxon>
        <taxon>Alphaproteobacteria</taxon>
        <taxon>Hyphomicrobiales</taxon>
        <taxon>Nitrobacteraceae</taxon>
        <taxon>Bradyrhizobium</taxon>
    </lineage>
</organism>
<dbReference type="Proteomes" id="UP000193884">
    <property type="component" value="Unassembled WGS sequence"/>
</dbReference>
<feature type="signal peptide" evidence="1">
    <location>
        <begin position="1"/>
        <end position="24"/>
    </location>
</feature>
<dbReference type="RefSeq" id="WP_085351464.1">
    <property type="nucleotide sequence ID" value="NZ_NAEX01000181.1"/>
</dbReference>
<gene>
    <name evidence="2" type="ORF">BST63_24335</name>
</gene>
<comment type="caution">
    <text evidence="2">The sequence shown here is derived from an EMBL/GenBank/DDBJ whole genome shotgun (WGS) entry which is preliminary data.</text>
</comment>
<accession>A0ABX3WZ17</accession>